<dbReference type="Proteomes" id="UP000318313">
    <property type="component" value="Chromosome"/>
</dbReference>
<keyword evidence="1" id="KW-0732">Signal</keyword>
<feature type="chain" id="PRO_5021723835" description="Alpha/beta hydrolase family protein" evidence="1">
    <location>
        <begin position="23"/>
        <end position="348"/>
    </location>
</feature>
<protein>
    <recommendedName>
        <fullName evidence="4">Alpha/beta hydrolase family protein</fullName>
    </recommendedName>
</protein>
<dbReference type="SUPFAM" id="SSF53474">
    <property type="entry name" value="alpha/beta-Hydrolases"/>
    <property type="match status" value="1"/>
</dbReference>
<proteinExistence type="predicted"/>
<evidence type="ECO:0000313" key="2">
    <source>
        <dbReference type="EMBL" id="QDV52824.1"/>
    </source>
</evidence>
<accession>A0A518IIA7</accession>
<dbReference type="KEGG" id="gfm:Enr17x_48930"/>
<organism evidence="2 3">
    <name type="scientific">Gimesia fumaroli</name>
    <dbReference type="NCBI Taxonomy" id="2527976"/>
    <lineage>
        <taxon>Bacteria</taxon>
        <taxon>Pseudomonadati</taxon>
        <taxon>Planctomycetota</taxon>
        <taxon>Planctomycetia</taxon>
        <taxon>Planctomycetales</taxon>
        <taxon>Planctomycetaceae</taxon>
        <taxon>Gimesia</taxon>
    </lineage>
</organism>
<feature type="signal peptide" evidence="1">
    <location>
        <begin position="1"/>
        <end position="22"/>
    </location>
</feature>
<reference evidence="2 3" key="1">
    <citation type="submission" date="2019-03" db="EMBL/GenBank/DDBJ databases">
        <title>Deep-cultivation of Planctomycetes and their phenomic and genomic characterization uncovers novel biology.</title>
        <authorList>
            <person name="Wiegand S."/>
            <person name="Jogler M."/>
            <person name="Boedeker C."/>
            <person name="Pinto D."/>
            <person name="Vollmers J."/>
            <person name="Rivas-Marin E."/>
            <person name="Kohn T."/>
            <person name="Peeters S.H."/>
            <person name="Heuer A."/>
            <person name="Rast P."/>
            <person name="Oberbeckmann S."/>
            <person name="Bunk B."/>
            <person name="Jeske O."/>
            <person name="Meyerdierks A."/>
            <person name="Storesund J.E."/>
            <person name="Kallscheuer N."/>
            <person name="Luecker S."/>
            <person name="Lage O.M."/>
            <person name="Pohl T."/>
            <person name="Merkel B.J."/>
            <person name="Hornburger P."/>
            <person name="Mueller R.-W."/>
            <person name="Bruemmer F."/>
            <person name="Labrenz M."/>
            <person name="Spormann A.M."/>
            <person name="Op den Camp H."/>
            <person name="Overmann J."/>
            <person name="Amann R."/>
            <person name="Jetten M.S.M."/>
            <person name="Mascher T."/>
            <person name="Medema M.H."/>
            <person name="Devos D.P."/>
            <person name="Kaster A.-K."/>
            <person name="Ovreas L."/>
            <person name="Rohde M."/>
            <person name="Galperin M.Y."/>
            <person name="Jogler C."/>
        </authorList>
    </citation>
    <scope>NUCLEOTIDE SEQUENCE [LARGE SCALE GENOMIC DNA]</scope>
    <source>
        <strain evidence="2 3">Enr17</strain>
    </source>
</reference>
<name>A0A518IIA7_9PLAN</name>
<evidence type="ECO:0008006" key="4">
    <source>
        <dbReference type="Google" id="ProtNLM"/>
    </source>
</evidence>
<gene>
    <name evidence="2" type="ORF">Enr17x_48930</name>
</gene>
<dbReference type="InterPro" id="IPR029058">
    <property type="entry name" value="AB_hydrolase_fold"/>
</dbReference>
<evidence type="ECO:0000256" key="1">
    <source>
        <dbReference type="SAM" id="SignalP"/>
    </source>
</evidence>
<keyword evidence="3" id="KW-1185">Reference proteome</keyword>
<dbReference type="AlphaFoldDB" id="A0A518IIA7"/>
<sequence length="348" mass="39930" precursor="true">MQRRCTCLTLFISLLCYSVLLAAETSPSVWPGFQISPLFDEQISYLSLEPEVRSIIVAPGPERIDPDKPSRVVLFSTPNGSTIEQTLGCQQQEGRDWHFDIQHIAAQHRKWQSLNQRENLILVCLEAEGLSWPRWRARHPDNPKRIRTVINSILEAIPLKESQLTLACHSGGGSFLWGFLNRSAEIPDQVDRFIFLDANYSFSEKDQHGKKFLNWLKGSKQRRLVVLAYDDRNVLFRGKKVVSPTGGTYRATQRMLDRFKQDLKFSESTIGDFQTYTALEDQVRLLIHRNPQNKILHTSLVGEMNGYLFAVTWGTPEGKQGRLLGTPRAYTQWIQPEPFQRPETEKSS</sequence>
<dbReference type="EMBL" id="CP037452">
    <property type="protein sequence ID" value="QDV52824.1"/>
    <property type="molecule type" value="Genomic_DNA"/>
</dbReference>
<evidence type="ECO:0000313" key="3">
    <source>
        <dbReference type="Proteomes" id="UP000318313"/>
    </source>
</evidence>